<dbReference type="AlphaFoldDB" id="A0A4Z1T725"/>
<evidence type="ECO:0000313" key="2">
    <source>
        <dbReference type="Proteomes" id="UP000315496"/>
    </source>
</evidence>
<organism evidence="1 2">
    <name type="scientific">Giardia muris</name>
    <dbReference type="NCBI Taxonomy" id="5742"/>
    <lineage>
        <taxon>Eukaryota</taxon>
        <taxon>Metamonada</taxon>
        <taxon>Diplomonadida</taxon>
        <taxon>Hexamitidae</taxon>
        <taxon>Giardiinae</taxon>
        <taxon>Giardia</taxon>
    </lineage>
</organism>
<gene>
    <name evidence="1" type="ORF">GMRT_11130</name>
</gene>
<sequence length="185" mass="20134">MSSETLLFSASVNGCALLQTLSRHLGLKLVEKRRDAVVMEGAGICTVCCPSLDSASTNEHYSLLQLTIRRLISERDLAQVVVLAEEHNGSDEPHLIQITPDGVVGNHDITLRGPAGAALEAAHFAQKPCTVHLLQHSAAAPYPDFGLASKYLPLPSVHIDDLRGFRRTLKRDIQTYLNASILVYV</sequence>
<protein>
    <submittedName>
        <fullName evidence="1">Uncharacterized protein</fullName>
    </submittedName>
</protein>
<dbReference type="VEuPathDB" id="GiardiaDB:GMRT_11130"/>
<name>A0A4Z1T725_GIAMU</name>
<evidence type="ECO:0000313" key="1">
    <source>
        <dbReference type="EMBL" id="TNJ28927.1"/>
    </source>
</evidence>
<dbReference type="EMBL" id="VDLU01000002">
    <property type="protein sequence ID" value="TNJ28927.1"/>
    <property type="molecule type" value="Genomic_DNA"/>
</dbReference>
<accession>A0A4Z1T725</accession>
<comment type="caution">
    <text evidence="1">The sequence shown here is derived from an EMBL/GenBank/DDBJ whole genome shotgun (WGS) entry which is preliminary data.</text>
</comment>
<keyword evidence="2" id="KW-1185">Reference proteome</keyword>
<dbReference type="Proteomes" id="UP000315496">
    <property type="component" value="Chromosome 2"/>
</dbReference>
<proteinExistence type="predicted"/>
<reference evidence="1 2" key="1">
    <citation type="submission" date="2019-05" db="EMBL/GenBank/DDBJ databases">
        <title>The compact genome of Giardia muris reveals important steps in the evolution of intestinal protozoan parasites.</title>
        <authorList>
            <person name="Xu F."/>
            <person name="Jimenez-Gonzalez A."/>
            <person name="Einarsson E."/>
            <person name="Astvaldsson A."/>
            <person name="Peirasmaki D."/>
            <person name="Eckmann L."/>
            <person name="Andersson J.O."/>
            <person name="Svard S.G."/>
            <person name="Jerlstrom-Hultqvist J."/>
        </authorList>
    </citation>
    <scope>NUCLEOTIDE SEQUENCE [LARGE SCALE GENOMIC DNA]</scope>
    <source>
        <strain evidence="1 2">Roberts-Thomson</strain>
    </source>
</reference>